<dbReference type="Gramene" id="KFK32997">
    <property type="protein sequence ID" value="KFK32997"/>
    <property type="gene ID" value="AALP_AA6G316100"/>
</dbReference>
<keyword evidence="3" id="KW-0677">Repeat</keyword>
<keyword evidence="6" id="KW-0520">NAD</keyword>
<dbReference type="Gene3D" id="1.10.8.430">
    <property type="entry name" value="Helical domain of apoptotic protease-activating factors"/>
    <property type="match status" value="1"/>
</dbReference>
<dbReference type="OrthoDB" id="1069484at2759"/>
<reference evidence="10" key="1">
    <citation type="journal article" date="2015" name="Nat. Plants">
        <title>Genome expansion of Arabis alpina linked with retrotransposition and reduced symmetric DNA methylation.</title>
        <authorList>
            <person name="Willing E.M."/>
            <person name="Rawat V."/>
            <person name="Mandakova T."/>
            <person name="Maumus F."/>
            <person name="James G.V."/>
            <person name="Nordstroem K.J."/>
            <person name="Becker C."/>
            <person name="Warthmann N."/>
            <person name="Chica C."/>
            <person name="Szarzynska B."/>
            <person name="Zytnicki M."/>
            <person name="Albani M.C."/>
            <person name="Kiefer C."/>
            <person name="Bergonzi S."/>
            <person name="Castaings L."/>
            <person name="Mateos J.L."/>
            <person name="Berns M.C."/>
            <person name="Bujdoso N."/>
            <person name="Piofczyk T."/>
            <person name="de Lorenzo L."/>
            <person name="Barrero-Sicilia C."/>
            <person name="Mateos I."/>
            <person name="Piednoel M."/>
            <person name="Hagmann J."/>
            <person name="Chen-Min-Tao R."/>
            <person name="Iglesias-Fernandez R."/>
            <person name="Schuster S.C."/>
            <person name="Alonso-Blanco C."/>
            <person name="Roudier F."/>
            <person name="Carbonero P."/>
            <person name="Paz-Ares J."/>
            <person name="Davis S.J."/>
            <person name="Pecinka A."/>
            <person name="Quesneville H."/>
            <person name="Colot V."/>
            <person name="Lysak M.A."/>
            <person name="Weigel D."/>
            <person name="Coupland G."/>
            <person name="Schneeberger K."/>
        </authorList>
    </citation>
    <scope>NUCLEOTIDE SEQUENCE [LARGE SCALE GENOMIC DNA]</scope>
    <source>
        <strain evidence="10">cv. Pajares</strain>
    </source>
</reference>
<dbReference type="FunFam" id="1.10.8.430:FF:000002">
    <property type="entry name" value="Disease resistance protein (TIR-NBS-LRR class)"/>
    <property type="match status" value="1"/>
</dbReference>
<dbReference type="Gene3D" id="3.40.50.300">
    <property type="entry name" value="P-loop containing nucleotide triphosphate hydrolases"/>
    <property type="match status" value="1"/>
</dbReference>
<gene>
    <name evidence="9" type="ordered locus">AALP_Aa6g316100</name>
</gene>
<keyword evidence="10" id="KW-1185">Reference proteome</keyword>
<comment type="catalytic activity">
    <reaction evidence="7">
        <text>NAD(+) + H2O = ADP-D-ribose + nicotinamide + H(+)</text>
        <dbReference type="Rhea" id="RHEA:16301"/>
        <dbReference type="ChEBI" id="CHEBI:15377"/>
        <dbReference type="ChEBI" id="CHEBI:15378"/>
        <dbReference type="ChEBI" id="CHEBI:17154"/>
        <dbReference type="ChEBI" id="CHEBI:57540"/>
        <dbReference type="ChEBI" id="CHEBI:57967"/>
        <dbReference type="EC" id="3.2.2.6"/>
    </reaction>
    <physiologicalReaction direction="left-to-right" evidence="7">
        <dbReference type="Rhea" id="RHEA:16302"/>
    </physiologicalReaction>
</comment>
<dbReference type="eggNOG" id="ENOG502SUNR">
    <property type="taxonomic scope" value="Eukaryota"/>
</dbReference>
<dbReference type="Pfam" id="PF00931">
    <property type="entry name" value="NB-ARC"/>
    <property type="match status" value="1"/>
</dbReference>
<evidence type="ECO:0000256" key="2">
    <source>
        <dbReference type="ARBA" id="ARBA00022614"/>
    </source>
</evidence>
<evidence type="ECO:0000256" key="1">
    <source>
        <dbReference type="ARBA" id="ARBA00011982"/>
    </source>
</evidence>
<dbReference type="PRINTS" id="PR00364">
    <property type="entry name" value="DISEASERSIST"/>
</dbReference>
<evidence type="ECO:0000313" key="9">
    <source>
        <dbReference type="EMBL" id="KFK32997.1"/>
    </source>
</evidence>
<evidence type="ECO:0000313" key="10">
    <source>
        <dbReference type="Proteomes" id="UP000029120"/>
    </source>
</evidence>
<dbReference type="Gene3D" id="3.40.50.10140">
    <property type="entry name" value="Toll/interleukin-1 receptor homology (TIR) domain"/>
    <property type="match status" value="1"/>
</dbReference>
<keyword evidence="2" id="KW-0433">Leucine-rich repeat</keyword>
<dbReference type="PROSITE" id="PS50104">
    <property type="entry name" value="TIR"/>
    <property type="match status" value="1"/>
</dbReference>
<keyword evidence="4" id="KW-0378">Hydrolase</keyword>
<proteinExistence type="predicted"/>
<dbReference type="Gene3D" id="3.80.10.10">
    <property type="entry name" value="Ribonuclease Inhibitor"/>
    <property type="match status" value="2"/>
</dbReference>
<dbReference type="InterPro" id="IPR044974">
    <property type="entry name" value="Disease_R_plants"/>
</dbReference>
<keyword evidence="5" id="KW-0611">Plant defense</keyword>
<evidence type="ECO:0000256" key="6">
    <source>
        <dbReference type="ARBA" id="ARBA00023027"/>
    </source>
</evidence>
<dbReference type="SMART" id="SM00255">
    <property type="entry name" value="TIR"/>
    <property type="match status" value="1"/>
</dbReference>
<dbReference type="InterPro" id="IPR027417">
    <property type="entry name" value="P-loop_NTPase"/>
</dbReference>
<dbReference type="InterPro" id="IPR035897">
    <property type="entry name" value="Toll_tir_struct_dom_sf"/>
</dbReference>
<dbReference type="EC" id="3.2.2.6" evidence="1"/>
<evidence type="ECO:0000256" key="4">
    <source>
        <dbReference type="ARBA" id="ARBA00022801"/>
    </source>
</evidence>
<accession>A0A087GSZ5</accession>
<evidence type="ECO:0000256" key="3">
    <source>
        <dbReference type="ARBA" id="ARBA00022737"/>
    </source>
</evidence>
<dbReference type="InterPro" id="IPR036390">
    <property type="entry name" value="WH_DNA-bd_sf"/>
</dbReference>
<dbReference type="InterPro" id="IPR011713">
    <property type="entry name" value="Leu-rich_rpt_3"/>
</dbReference>
<dbReference type="Pfam" id="PF01582">
    <property type="entry name" value="TIR"/>
    <property type="match status" value="1"/>
</dbReference>
<evidence type="ECO:0000259" key="8">
    <source>
        <dbReference type="PROSITE" id="PS50104"/>
    </source>
</evidence>
<sequence length="1057" mass="120100">MASSSSSSSSNMKRYHVFPSFHGPDVRRTFLSHLHNRFSSYGITVFKDQEMERGHTIGHELVQAIRESRVSVVLLSKNYATSSWCLDELVEILKCKESPGHFVLTVFYDIDPSHVRKQSGGFGEAFERTCERKTEEVKQRWKKALTDVAEIAGEHSINWNDEGEMIEKIVISVSSRLNVTRSKDFEGMVGMEAHLRKLDSLLCLECDEVKMIGIWGPAGIGKTTIARALYNQLSSDFRLKCFMGNLKGSFRSTMGVDDYDSNLSLQNQLLSKILNQRDMRVHDIGAIKEWLQDQRVLIILDDVDDLEQLEVLAKEPSWFGSGSRIIVTSEDKRILKAHEINDIYPVGFLSKEEALAIFCLSAFKKTSPSDGFEELAKKVAKLCGNLPLGLRLVGSSLRGQTKIEWELQLYTLETCLDIKIEDVLRVGYDKLLKKHQALFLHIACFFNNEDVDHVTSMLAESNLDVKNGLNILVDKSLVHISTDGKIVMHYLLQKLGRQEVVKQSNEPGKRQFLVEAQDVVNVLANGTGTESVIGISFDMSKTGDLVISRRAFERMRNLQFLRVRDPDANVSLCTLDGVEFLPRLEDMEFLPRLRLLNWESYPGTSLPVPFRSEFLVELHMPSSKLEKLWEGIQPLVHLKKVNLNFSFKLKEIPNLSKATNLETLTLIQCTSLVKFPSSILNLYKLKTLRMWGCKKLQVVPTNTNSTSLEKFDTNHSSRLRSFPDISRNIKNLSIVGPLSVWSHPKRYEEVIGRQLKKVTHVPSSVRKLDLSSSDIETIPEYVRGLLRLQTLIIENCTKIISVEGLPSSLKSLHADNCVSLERVKFPFPIEDPIRELMFSNCLRLNEIARRVIMNRRLAKYVCLPGKQVPAEFTHKATSNSITISPGTFSDASSSRFKACLLLSPIKDNALLHVTCYLRSKEGILINQMNYLSLTSDQPPQIRTEHLFIFRGDLLHQQTKHLEVDMNTTEIVFEFTCSDNHKIVECGVRIFKKEYEKRAKKECWLEDDQCNIRYQTDKAEAVEVSQVENVESTKQTGGFLSGLRKLGLGMKKKTKALL</sequence>
<dbReference type="Proteomes" id="UP000029120">
    <property type="component" value="Chromosome 6"/>
</dbReference>
<dbReference type="SMART" id="SM00382">
    <property type="entry name" value="AAA"/>
    <property type="match status" value="1"/>
</dbReference>
<dbReference type="InterPro" id="IPR003593">
    <property type="entry name" value="AAA+_ATPase"/>
</dbReference>
<dbReference type="GO" id="GO:0061809">
    <property type="term" value="F:NAD+ nucleosidase activity, cyclic ADP-ribose generating"/>
    <property type="evidence" value="ECO:0007669"/>
    <property type="project" value="UniProtKB-EC"/>
</dbReference>
<dbReference type="Pfam" id="PF23282">
    <property type="entry name" value="WHD_ROQ1"/>
    <property type="match status" value="1"/>
</dbReference>
<protein>
    <recommendedName>
        <fullName evidence="1">ADP-ribosyl cyclase/cyclic ADP-ribose hydrolase</fullName>
        <ecNumber evidence="1">3.2.2.6</ecNumber>
    </recommendedName>
</protein>
<dbReference type="InterPro" id="IPR002182">
    <property type="entry name" value="NB-ARC"/>
</dbReference>
<dbReference type="InterPro" id="IPR058192">
    <property type="entry name" value="WHD_ROQ1-like"/>
</dbReference>
<dbReference type="GO" id="GO:0006952">
    <property type="term" value="P:defense response"/>
    <property type="evidence" value="ECO:0007669"/>
    <property type="project" value="UniProtKB-KW"/>
</dbReference>
<evidence type="ECO:0000256" key="5">
    <source>
        <dbReference type="ARBA" id="ARBA00022821"/>
    </source>
</evidence>
<name>A0A087GSZ5_ARAAL</name>
<dbReference type="Pfam" id="PF07725">
    <property type="entry name" value="LRR_3"/>
    <property type="match status" value="1"/>
</dbReference>
<dbReference type="FunFam" id="3.40.50.300:FF:001002">
    <property type="entry name" value="Disease resistance protein (TIR-NBS-LRR class)"/>
    <property type="match status" value="1"/>
</dbReference>
<dbReference type="FunFam" id="3.40.50.10140:FF:000007">
    <property type="entry name" value="Disease resistance protein (TIR-NBS-LRR class)"/>
    <property type="match status" value="1"/>
</dbReference>
<dbReference type="SUPFAM" id="SSF52200">
    <property type="entry name" value="Toll/Interleukin receptor TIR domain"/>
    <property type="match status" value="1"/>
</dbReference>
<evidence type="ECO:0000256" key="7">
    <source>
        <dbReference type="ARBA" id="ARBA00047304"/>
    </source>
</evidence>
<dbReference type="SUPFAM" id="SSF52540">
    <property type="entry name" value="P-loop containing nucleoside triphosphate hydrolases"/>
    <property type="match status" value="1"/>
</dbReference>
<dbReference type="InterPro" id="IPR042197">
    <property type="entry name" value="Apaf_helical"/>
</dbReference>
<dbReference type="PANTHER" id="PTHR11017">
    <property type="entry name" value="LEUCINE-RICH REPEAT-CONTAINING PROTEIN"/>
    <property type="match status" value="1"/>
</dbReference>
<dbReference type="GO" id="GO:0043531">
    <property type="term" value="F:ADP binding"/>
    <property type="evidence" value="ECO:0007669"/>
    <property type="project" value="InterPro"/>
</dbReference>
<dbReference type="SUPFAM" id="SSF46785">
    <property type="entry name" value="Winged helix' DNA-binding domain"/>
    <property type="match status" value="1"/>
</dbReference>
<dbReference type="PANTHER" id="PTHR11017:SF572">
    <property type="entry name" value="TIR DOMAIN-CONTAINING PROTEIN"/>
    <property type="match status" value="1"/>
</dbReference>
<organism evidence="9 10">
    <name type="scientific">Arabis alpina</name>
    <name type="common">Alpine rock-cress</name>
    <dbReference type="NCBI Taxonomy" id="50452"/>
    <lineage>
        <taxon>Eukaryota</taxon>
        <taxon>Viridiplantae</taxon>
        <taxon>Streptophyta</taxon>
        <taxon>Embryophyta</taxon>
        <taxon>Tracheophyta</taxon>
        <taxon>Spermatophyta</taxon>
        <taxon>Magnoliopsida</taxon>
        <taxon>eudicotyledons</taxon>
        <taxon>Gunneridae</taxon>
        <taxon>Pentapetalae</taxon>
        <taxon>rosids</taxon>
        <taxon>malvids</taxon>
        <taxon>Brassicales</taxon>
        <taxon>Brassicaceae</taxon>
        <taxon>Arabideae</taxon>
        <taxon>Arabis</taxon>
    </lineage>
</organism>
<dbReference type="EMBL" id="CM002874">
    <property type="protein sequence ID" value="KFK32997.1"/>
    <property type="molecule type" value="Genomic_DNA"/>
</dbReference>
<dbReference type="SUPFAM" id="SSF52058">
    <property type="entry name" value="L domain-like"/>
    <property type="match status" value="1"/>
</dbReference>
<dbReference type="InterPro" id="IPR032675">
    <property type="entry name" value="LRR_dom_sf"/>
</dbReference>
<dbReference type="InterPro" id="IPR000157">
    <property type="entry name" value="TIR_dom"/>
</dbReference>
<dbReference type="OMA" id="CATKSEW"/>
<dbReference type="AlphaFoldDB" id="A0A087GSZ5"/>
<feature type="domain" description="TIR" evidence="8">
    <location>
        <begin position="13"/>
        <end position="177"/>
    </location>
</feature>
<dbReference type="GO" id="GO:0007165">
    <property type="term" value="P:signal transduction"/>
    <property type="evidence" value="ECO:0007669"/>
    <property type="project" value="InterPro"/>
</dbReference>